<accession>A0A9W6CYR8</accession>
<dbReference type="Proteomes" id="UP001144396">
    <property type="component" value="Unassembled WGS sequence"/>
</dbReference>
<evidence type="ECO:0000259" key="2">
    <source>
        <dbReference type="Pfam" id="PF25976"/>
    </source>
</evidence>
<evidence type="ECO:0000313" key="3">
    <source>
        <dbReference type="EMBL" id="GLI28765.1"/>
    </source>
</evidence>
<name>A0A9W6CYR8_9MICO</name>
<keyword evidence="1" id="KW-1133">Transmembrane helix</keyword>
<feature type="domain" description="Lipoprotein LpqB N-terminal" evidence="2">
    <location>
        <begin position="40"/>
        <end position="146"/>
    </location>
</feature>
<protein>
    <recommendedName>
        <fullName evidence="2">Lipoprotein LpqB N-terminal domain-containing protein</fullName>
    </recommendedName>
</protein>
<feature type="transmembrane region" description="Helical" evidence="1">
    <location>
        <begin position="12"/>
        <end position="32"/>
    </location>
</feature>
<keyword evidence="1" id="KW-0812">Transmembrane</keyword>
<organism evidence="3 4">
    <name type="scientific">Agromyces rhizosphaerae</name>
    <dbReference type="NCBI Taxonomy" id="88374"/>
    <lineage>
        <taxon>Bacteria</taxon>
        <taxon>Bacillati</taxon>
        <taxon>Actinomycetota</taxon>
        <taxon>Actinomycetes</taxon>
        <taxon>Micrococcales</taxon>
        <taxon>Microbacteriaceae</taxon>
        <taxon>Agromyces</taxon>
    </lineage>
</organism>
<keyword evidence="1" id="KW-0472">Membrane</keyword>
<reference evidence="3" key="1">
    <citation type="submission" date="2022-12" db="EMBL/GenBank/DDBJ databases">
        <title>Reference genome sequencing for broad-spectrum identification of bacterial and archaeal isolates by mass spectrometry.</title>
        <authorList>
            <person name="Sekiguchi Y."/>
            <person name="Tourlousse D.M."/>
        </authorList>
    </citation>
    <scope>NUCLEOTIDE SEQUENCE</scope>
    <source>
        <strain evidence="3">14</strain>
    </source>
</reference>
<evidence type="ECO:0000313" key="4">
    <source>
        <dbReference type="Proteomes" id="UP001144396"/>
    </source>
</evidence>
<sequence>MNAAPARADRALIGIGIAIALVVVAAVIAVLVRGAPEQLDESTPEGVVQRYSAAVIAGDEQAALEYLVPELAESCERVERFDDEVRVSLVATTERESSADVEVAIVTTYGGGLFGPDEYRSDGSFDLVRVDDEWRIESVPWELAVCAPGGVG</sequence>
<dbReference type="EMBL" id="BSDP01000001">
    <property type="protein sequence ID" value="GLI28765.1"/>
    <property type="molecule type" value="Genomic_DNA"/>
</dbReference>
<dbReference type="InterPro" id="IPR059026">
    <property type="entry name" value="LpqB_N"/>
</dbReference>
<dbReference type="Pfam" id="PF25976">
    <property type="entry name" value="LpqB_N"/>
    <property type="match status" value="1"/>
</dbReference>
<proteinExistence type="predicted"/>
<dbReference type="AlphaFoldDB" id="A0A9W6CYR8"/>
<dbReference type="RefSeq" id="WP_281886418.1">
    <property type="nucleotide sequence ID" value="NZ_BSDP01000001.1"/>
</dbReference>
<keyword evidence="4" id="KW-1185">Reference proteome</keyword>
<comment type="caution">
    <text evidence="3">The sequence shown here is derived from an EMBL/GenBank/DDBJ whole genome shotgun (WGS) entry which is preliminary data.</text>
</comment>
<evidence type="ECO:0000256" key="1">
    <source>
        <dbReference type="SAM" id="Phobius"/>
    </source>
</evidence>
<gene>
    <name evidence="3" type="ORF">ARHIZOSPH14_30070</name>
</gene>